<feature type="region of interest" description="Disordered" evidence="4">
    <location>
        <begin position="595"/>
        <end position="618"/>
    </location>
</feature>
<dbReference type="Gene3D" id="3.30.420.40">
    <property type="match status" value="2"/>
</dbReference>
<dbReference type="InterPro" id="IPR013126">
    <property type="entry name" value="Hsp_70_fam"/>
</dbReference>
<dbReference type="EMBL" id="BAAALT010000012">
    <property type="protein sequence ID" value="GAA1786988.1"/>
    <property type="molecule type" value="Genomic_DNA"/>
</dbReference>
<dbReference type="InterPro" id="IPR011045">
    <property type="entry name" value="N2O_reductase_N"/>
</dbReference>
<comment type="caution">
    <text evidence="5">The sequence shown here is derived from an EMBL/GenBank/DDBJ whole genome shotgun (WGS) entry which is preliminary data.</text>
</comment>
<dbReference type="SUPFAM" id="SSF50974">
    <property type="entry name" value="Nitrous oxide reductase, N-terminal domain"/>
    <property type="match status" value="1"/>
</dbReference>
<evidence type="ECO:0000256" key="4">
    <source>
        <dbReference type="SAM" id="MobiDB-lite"/>
    </source>
</evidence>
<dbReference type="InterPro" id="IPR015943">
    <property type="entry name" value="WD40/YVTN_repeat-like_dom_sf"/>
</dbReference>
<protein>
    <submittedName>
        <fullName evidence="5">Uncharacterized protein</fullName>
    </submittedName>
</protein>
<dbReference type="PANTHER" id="PTHR42749">
    <property type="entry name" value="CELL SHAPE-DETERMINING PROTEIN MREB"/>
    <property type="match status" value="1"/>
</dbReference>
<keyword evidence="2" id="KW-0067">ATP-binding</keyword>
<evidence type="ECO:0000256" key="3">
    <source>
        <dbReference type="ARBA" id="ARBA00023186"/>
    </source>
</evidence>
<keyword evidence="6" id="KW-1185">Reference proteome</keyword>
<accession>A0ABN2LGS1</accession>
<dbReference type="Pfam" id="PF00012">
    <property type="entry name" value="HSP70"/>
    <property type="match status" value="1"/>
</dbReference>
<evidence type="ECO:0000313" key="5">
    <source>
        <dbReference type="EMBL" id="GAA1786988.1"/>
    </source>
</evidence>
<reference evidence="5 6" key="1">
    <citation type="journal article" date="2019" name="Int. J. Syst. Evol. Microbiol.">
        <title>The Global Catalogue of Microorganisms (GCM) 10K type strain sequencing project: providing services to taxonomists for standard genome sequencing and annotation.</title>
        <authorList>
            <consortium name="The Broad Institute Genomics Platform"/>
            <consortium name="The Broad Institute Genome Sequencing Center for Infectious Disease"/>
            <person name="Wu L."/>
            <person name="Ma J."/>
        </authorList>
    </citation>
    <scope>NUCLEOTIDE SEQUENCE [LARGE SCALE GENOMIC DNA]</scope>
    <source>
        <strain evidence="5 6">JCM 13250</strain>
    </source>
</reference>
<dbReference type="Proteomes" id="UP001500218">
    <property type="component" value="Unassembled WGS sequence"/>
</dbReference>
<keyword evidence="1" id="KW-0547">Nucleotide-binding</keyword>
<keyword evidence="3" id="KW-0143">Chaperone</keyword>
<dbReference type="Gene3D" id="3.90.640.10">
    <property type="entry name" value="Actin, Chain A, domain 4"/>
    <property type="match status" value="1"/>
</dbReference>
<dbReference type="PANTHER" id="PTHR42749:SF1">
    <property type="entry name" value="CELL SHAPE-DETERMINING PROTEIN MREB"/>
    <property type="match status" value="1"/>
</dbReference>
<dbReference type="Gene3D" id="2.130.10.10">
    <property type="entry name" value="YVTN repeat-like/Quinoprotein amine dehydrogenase"/>
    <property type="match status" value="1"/>
</dbReference>
<evidence type="ECO:0000256" key="2">
    <source>
        <dbReference type="ARBA" id="ARBA00022840"/>
    </source>
</evidence>
<evidence type="ECO:0000313" key="6">
    <source>
        <dbReference type="Proteomes" id="UP001500218"/>
    </source>
</evidence>
<organism evidence="5 6">
    <name type="scientific">Luedemannella flava</name>
    <dbReference type="NCBI Taxonomy" id="349316"/>
    <lineage>
        <taxon>Bacteria</taxon>
        <taxon>Bacillati</taxon>
        <taxon>Actinomycetota</taxon>
        <taxon>Actinomycetes</taxon>
        <taxon>Micromonosporales</taxon>
        <taxon>Micromonosporaceae</taxon>
        <taxon>Luedemannella</taxon>
    </lineage>
</organism>
<name>A0ABN2LGS1_9ACTN</name>
<dbReference type="SUPFAM" id="SSF53067">
    <property type="entry name" value="Actin-like ATPase domain"/>
    <property type="match status" value="2"/>
</dbReference>
<dbReference type="RefSeq" id="WP_344126010.1">
    <property type="nucleotide sequence ID" value="NZ_BAAALT010000012.1"/>
</dbReference>
<gene>
    <name evidence="5" type="ORF">GCM10009682_06340</name>
</gene>
<evidence type="ECO:0000256" key="1">
    <source>
        <dbReference type="ARBA" id="ARBA00022741"/>
    </source>
</evidence>
<dbReference type="InterPro" id="IPR043129">
    <property type="entry name" value="ATPase_NBD"/>
</dbReference>
<proteinExistence type="predicted"/>
<sequence length="681" mass="73664">MTEPILVVDFGTSGTAAALVLGNQVRLVKEPASGQARWPSSVCLDADGFVVGTVAERRKRSLPRRYVDGPRRAVDADASIWLGDREITGTEALVAYLVAIKGDAERFYGGHVDRLTLTVPAGYQVPDPRRDRLIAIGEEAGFRDVELVNDAACAVLDPETGPAVPDGALVLVCDLGSTWTVTLAQRQGDDVIPLGAETSAAGRELDAQLITALRVEGQAWLEPLLQAEGDAGLRAYYEAVDFVRRLKHQLSDSMEVEDHLTPLAPPFRLTRGWVEAVLDPALRWVVATCHALVTKAGANIEDIAGAIVVGGAARMPLVAPFLHGALALPVRWPVEPELAVVRGAACWAMAAASRTVPAELPKWRVEPLAWDIPGGRARVLRWLVEEGEAYPAGARLAQIGTVDDRVFDLTAVHEGTLLAHRAPAGTVVETTLVAAASKSSVALADDPPAKRYELWATGSWLVSPDRQALVECDEPGGQVRFHQIADGAVTGEFRPAVDANRPYQGRVFVSPDGRLTLAAWDNDGRFSVWDVLSGQSVSSFHDGGGPHNVLVNESLWRLTAEGQGKVSAGRYQRTVTTMWDLRTGARVEKLTDPDWRRRHPGYQQRSGRDGFAARAESPDGRLRAVGEGAAVTLREATTDRELFRAAETQVRGVRAAFSGDGRYLLASWDFGERSRLDVWEI</sequence>